<gene>
    <name evidence="2" type="ORF">DN068_10080</name>
</gene>
<dbReference type="OrthoDB" id="9785375at2"/>
<dbReference type="InterPro" id="IPR029063">
    <property type="entry name" value="SAM-dependent_MTases_sf"/>
</dbReference>
<dbReference type="PANTHER" id="PTHR34203:SF15">
    <property type="entry name" value="SLL1173 PROTEIN"/>
    <property type="match status" value="1"/>
</dbReference>
<sequence>MGFQKLMKQVLHARALRTERKKELQGRMKAAGLNWFVIKKLKHLPKGQKNYHQMEGGKVAFINGPELLHALTEIYVEEVYLQKLPAKPVIVDCGANIGISVLYLKRLFPDAQITAFEPDATNCALLRENVANFNLKDVTIRQEAIWNKNEMLYFENKGSQASKISESAASNTSEIRAVRLKEVLQQPVDFLKVDIEGVEYKVIMDVAETIRNVSNLFIEYHGNFNQAHELAEMLGLLSDNGFGFYIKEAANVYEHPLQIEKRSDFYDVQLNIFCIRNEQ</sequence>
<reference evidence="2 3" key="1">
    <citation type="submission" date="2018-06" db="EMBL/GenBank/DDBJ databases">
        <title>Mucibacter soli gen. nov., sp. nov., a new member of the family Chitinophagaceae producing mucin.</title>
        <authorList>
            <person name="Kim M.-K."/>
            <person name="Park S."/>
            <person name="Kim T.-S."/>
            <person name="Joung Y."/>
            <person name="Han J.-H."/>
            <person name="Kim S.B."/>
        </authorList>
    </citation>
    <scope>NUCLEOTIDE SEQUENCE [LARGE SCALE GENOMIC DNA]</scope>
    <source>
        <strain evidence="2 3">R1-15</strain>
    </source>
</reference>
<dbReference type="Gene3D" id="3.40.50.150">
    <property type="entry name" value="Vaccinia Virus protein VP39"/>
    <property type="match status" value="1"/>
</dbReference>
<dbReference type="InterPro" id="IPR006342">
    <property type="entry name" value="FkbM_mtfrase"/>
</dbReference>
<feature type="domain" description="Methyltransferase FkbM" evidence="1">
    <location>
        <begin position="92"/>
        <end position="242"/>
    </location>
</feature>
<proteinExistence type="predicted"/>
<name>A0A2W2AZT1_9BACT</name>
<dbReference type="Pfam" id="PF05050">
    <property type="entry name" value="Methyltransf_21"/>
    <property type="match status" value="1"/>
</dbReference>
<evidence type="ECO:0000259" key="1">
    <source>
        <dbReference type="Pfam" id="PF05050"/>
    </source>
</evidence>
<evidence type="ECO:0000313" key="2">
    <source>
        <dbReference type="EMBL" id="PZF73208.1"/>
    </source>
</evidence>
<dbReference type="NCBIfam" id="TIGR01444">
    <property type="entry name" value="fkbM_fam"/>
    <property type="match status" value="1"/>
</dbReference>
<comment type="caution">
    <text evidence="2">The sequence shown here is derived from an EMBL/GenBank/DDBJ whole genome shotgun (WGS) entry which is preliminary data.</text>
</comment>
<dbReference type="InterPro" id="IPR052514">
    <property type="entry name" value="SAM-dependent_MTase"/>
</dbReference>
<dbReference type="SUPFAM" id="SSF53335">
    <property type="entry name" value="S-adenosyl-L-methionine-dependent methyltransferases"/>
    <property type="match status" value="1"/>
</dbReference>
<organism evidence="2 3">
    <name type="scientific">Taibaiella soli</name>
    <dbReference type="NCBI Taxonomy" id="1649169"/>
    <lineage>
        <taxon>Bacteria</taxon>
        <taxon>Pseudomonadati</taxon>
        <taxon>Bacteroidota</taxon>
        <taxon>Chitinophagia</taxon>
        <taxon>Chitinophagales</taxon>
        <taxon>Chitinophagaceae</taxon>
        <taxon>Taibaiella</taxon>
    </lineage>
</organism>
<accession>A0A2W2AZT1</accession>
<dbReference type="PANTHER" id="PTHR34203">
    <property type="entry name" value="METHYLTRANSFERASE, FKBM FAMILY PROTEIN"/>
    <property type="match status" value="1"/>
</dbReference>
<dbReference type="EMBL" id="QKTW01000015">
    <property type="protein sequence ID" value="PZF73208.1"/>
    <property type="molecule type" value="Genomic_DNA"/>
</dbReference>
<dbReference type="AlphaFoldDB" id="A0A2W2AZT1"/>
<dbReference type="Proteomes" id="UP000248745">
    <property type="component" value="Unassembled WGS sequence"/>
</dbReference>
<keyword evidence="3" id="KW-1185">Reference proteome</keyword>
<evidence type="ECO:0000313" key="3">
    <source>
        <dbReference type="Proteomes" id="UP000248745"/>
    </source>
</evidence>
<protein>
    <recommendedName>
        <fullName evidence="1">Methyltransferase FkbM domain-containing protein</fullName>
    </recommendedName>
</protein>